<accession>D2UZP0</accession>
<dbReference type="OrthoDB" id="10252936at2759"/>
<dbReference type="GeneID" id="8858880"/>
<dbReference type="Gene3D" id="1.25.10.10">
    <property type="entry name" value="Leucine-rich Repeat Variant"/>
    <property type="match status" value="1"/>
</dbReference>
<dbReference type="Proteomes" id="UP000006671">
    <property type="component" value="Unassembled WGS sequence"/>
</dbReference>
<name>D2UZP0_NAEGR</name>
<organism evidence="2">
    <name type="scientific">Naegleria gruberi</name>
    <name type="common">Amoeba</name>
    <dbReference type="NCBI Taxonomy" id="5762"/>
    <lineage>
        <taxon>Eukaryota</taxon>
        <taxon>Discoba</taxon>
        <taxon>Heterolobosea</taxon>
        <taxon>Tetramitia</taxon>
        <taxon>Eutetramitia</taxon>
        <taxon>Vahlkampfiidae</taxon>
        <taxon>Naegleria</taxon>
    </lineage>
</organism>
<dbReference type="InterPro" id="IPR011989">
    <property type="entry name" value="ARM-like"/>
</dbReference>
<keyword evidence="2" id="KW-1185">Reference proteome</keyword>
<dbReference type="InParanoid" id="D2UZP0"/>
<dbReference type="OMA" id="AKFSCKP"/>
<dbReference type="KEGG" id="ngr:NAEGRDRAFT_45519"/>
<dbReference type="SUPFAM" id="SSF48371">
    <property type="entry name" value="ARM repeat"/>
    <property type="match status" value="1"/>
</dbReference>
<evidence type="ECO:0000313" key="2">
    <source>
        <dbReference type="Proteomes" id="UP000006671"/>
    </source>
</evidence>
<reference evidence="1 2" key="1">
    <citation type="journal article" date="2010" name="Cell">
        <title>The genome of Naegleria gruberi illuminates early eukaryotic versatility.</title>
        <authorList>
            <person name="Fritz-Laylin L.K."/>
            <person name="Prochnik S.E."/>
            <person name="Ginger M.L."/>
            <person name="Dacks J.B."/>
            <person name="Carpenter M.L."/>
            <person name="Field M.C."/>
            <person name="Kuo A."/>
            <person name="Paredez A."/>
            <person name="Chapman J."/>
            <person name="Pham J."/>
            <person name="Shu S."/>
            <person name="Neupane R."/>
            <person name="Cipriano M."/>
            <person name="Mancuso J."/>
            <person name="Tu H."/>
            <person name="Salamov A."/>
            <person name="Lindquist E."/>
            <person name="Shapiro H."/>
            <person name="Lucas S."/>
            <person name="Grigoriev I.V."/>
            <person name="Cande W.Z."/>
            <person name="Fulton C."/>
            <person name="Rokhsar D.S."/>
            <person name="Dawson S.C."/>
        </authorList>
    </citation>
    <scope>NUCLEOTIDE SEQUENCE [LARGE SCALE GENOMIC DNA]</scope>
    <source>
        <strain evidence="1 2">NEG-M</strain>
    </source>
</reference>
<protein>
    <submittedName>
        <fullName evidence="1">Predicted protein</fullName>
    </submittedName>
</protein>
<dbReference type="VEuPathDB" id="AmoebaDB:NAEGRDRAFT_45519"/>
<gene>
    <name evidence="1" type="ORF">NAEGRDRAFT_45519</name>
</gene>
<sequence>MWEVIRKKYDGYGDGVVENQEINFATNNQHIAKFSCKPNPKEQDPNSCTPGYGALLYTKINKLTQSDNEILVIKSVRSLHDLYKADTKNITASILYTEDKLIPNLVDLLKKDFAREDVLRTLCKSYKAKIARDQVIPHVEEIQQFILNNYKTENPTNIYLTLKLFKGVCFEKEPCKIVTDTGVLPVLTMKCLNHFQQKDMNPKVMKNGFKLLNNLLQVPKTHVVLVEEDQIFLLVEDIFEHHPTDEKILISLMEHISKLSFYTDGLTKCGRFIYYIMPHLRSKNQILLLESINALSHITISVEAKCQIMDRESQIKKQFIANLVHVFDGYQKEYQNDYIFINNLKIICNLAEKDRPSLLFLLPKIMDLVVLSTTNESVKEELENTYRIISYKP</sequence>
<dbReference type="AlphaFoldDB" id="D2UZP0"/>
<evidence type="ECO:0000313" key="1">
    <source>
        <dbReference type="EMBL" id="EFC49969.1"/>
    </source>
</evidence>
<proteinExistence type="predicted"/>
<dbReference type="EMBL" id="GG738846">
    <property type="protein sequence ID" value="EFC49969.1"/>
    <property type="molecule type" value="Genomic_DNA"/>
</dbReference>
<dbReference type="InterPro" id="IPR016024">
    <property type="entry name" value="ARM-type_fold"/>
</dbReference>
<dbReference type="RefSeq" id="XP_002682713.1">
    <property type="nucleotide sequence ID" value="XM_002682667.1"/>
</dbReference>